<sequence length="112" mass="13150">MTTEFLCYISCLCSFRFVIPLIFLPLRWLNPLFSTGYKRSLEEDDMFEVLAEDKSERLGHELQSYWDQSVQKANKNMQAPSLSKAIIQCYWKSYAVLGFFTLVEWILVFQGS</sequence>
<feature type="transmembrane region" description="Helical" evidence="1">
    <location>
        <begin position="6"/>
        <end position="29"/>
    </location>
</feature>
<evidence type="ECO:0000256" key="1">
    <source>
        <dbReference type="SAM" id="Phobius"/>
    </source>
</evidence>
<keyword evidence="1" id="KW-1133">Transmembrane helix</keyword>
<reference evidence="2" key="2">
    <citation type="submission" date="2025-08" db="UniProtKB">
        <authorList>
            <consortium name="Ensembl"/>
        </authorList>
    </citation>
    <scope>IDENTIFICATION</scope>
</reference>
<proteinExistence type="predicted"/>
<reference evidence="2" key="3">
    <citation type="submission" date="2025-09" db="UniProtKB">
        <authorList>
            <consortium name="Ensembl"/>
        </authorList>
    </citation>
    <scope>IDENTIFICATION</scope>
</reference>
<dbReference type="Proteomes" id="UP000472271">
    <property type="component" value="Chromosome 2"/>
</dbReference>
<protein>
    <submittedName>
        <fullName evidence="2">Uncharacterized protein</fullName>
    </submittedName>
</protein>
<organism evidence="2 3">
    <name type="scientific">Sphaeramia orbicularis</name>
    <name type="common">orbiculate cardinalfish</name>
    <dbReference type="NCBI Taxonomy" id="375764"/>
    <lineage>
        <taxon>Eukaryota</taxon>
        <taxon>Metazoa</taxon>
        <taxon>Chordata</taxon>
        <taxon>Craniata</taxon>
        <taxon>Vertebrata</taxon>
        <taxon>Euteleostomi</taxon>
        <taxon>Actinopterygii</taxon>
        <taxon>Neopterygii</taxon>
        <taxon>Teleostei</taxon>
        <taxon>Neoteleostei</taxon>
        <taxon>Acanthomorphata</taxon>
        <taxon>Gobiaria</taxon>
        <taxon>Kurtiformes</taxon>
        <taxon>Apogonoidei</taxon>
        <taxon>Apogonidae</taxon>
        <taxon>Apogoninae</taxon>
        <taxon>Sphaeramia</taxon>
    </lineage>
</organism>
<keyword evidence="3" id="KW-1185">Reference proteome</keyword>
<keyword evidence="1" id="KW-0812">Transmembrane</keyword>
<dbReference type="InParanoid" id="A0A672ZS76"/>
<dbReference type="AlphaFoldDB" id="A0A672ZS76"/>
<evidence type="ECO:0000313" key="3">
    <source>
        <dbReference type="Proteomes" id="UP000472271"/>
    </source>
</evidence>
<dbReference type="Ensembl" id="ENSSORT00005020309.1">
    <property type="protein sequence ID" value="ENSSORP00005019749.1"/>
    <property type="gene ID" value="ENSSORG00005009659.1"/>
</dbReference>
<evidence type="ECO:0000313" key="2">
    <source>
        <dbReference type="Ensembl" id="ENSSORP00005019749.1"/>
    </source>
</evidence>
<accession>A0A672ZS76</accession>
<reference evidence="2" key="1">
    <citation type="submission" date="2019-06" db="EMBL/GenBank/DDBJ databases">
        <authorList>
            <consortium name="Wellcome Sanger Institute Data Sharing"/>
        </authorList>
    </citation>
    <scope>NUCLEOTIDE SEQUENCE [LARGE SCALE GENOMIC DNA]</scope>
</reference>
<feature type="transmembrane region" description="Helical" evidence="1">
    <location>
        <begin position="89"/>
        <end position="109"/>
    </location>
</feature>
<name>A0A672ZS76_9TELE</name>
<keyword evidence="1" id="KW-0472">Membrane</keyword>